<organism evidence="1 2">
    <name type="scientific">Lyophyllum shimeji</name>
    <name type="common">Hon-shimeji</name>
    <name type="synonym">Tricholoma shimeji</name>
    <dbReference type="NCBI Taxonomy" id="47721"/>
    <lineage>
        <taxon>Eukaryota</taxon>
        <taxon>Fungi</taxon>
        <taxon>Dikarya</taxon>
        <taxon>Basidiomycota</taxon>
        <taxon>Agaricomycotina</taxon>
        <taxon>Agaricomycetes</taxon>
        <taxon>Agaricomycetidae</taxon>
        <taxon>Agaricales</taxon>
        <taxon>Tricholomatineae</taxon>
        <taxon>Lyophyllaceae</taxon>
        <taxon>Lyophyllum</taxon>
    </lineage>
</organism>
<proteinExistence type="predicted"/>
<accession>A0A9P3PTT4</accession>
<evidence type="ECO:0000313" key="1">
    <source>
        <dbReference type="EMBL" id="GLB41207.1"/>
    </source>
</evidence>
<comment type="caution">
    <text evidence="1">The sequence shown here is derived from an EMBL/GenBank/DDBJ whole genome shotgun (WGS) entry which is preliminary data.</text>
</comment>
<dbReference type="EMBL" id="BRPK01000009">
    <property type="protein sequence ID" value="GLB41207.1"/>
    <property type="molecule type" value="Genomic_DNA"/>
</dbReference>
<gene>
    <name evidence="1" type="ORF">LshimejAT787_0904220</name>
</gene>
<dbReference type="OrthoDB" id="2997904at2759"/>
<dbReference type="AlphaFoldDB" id="A0A9P3PTT4"/>
<dbReference type="Gene3D" id="3.80.10.10">
    <property type="entry name" value="Ribonuclease Inhibitor"/>
    <property type="match status" value="1"/>
</dbReference>
<name>A0A9P3PTT4_LYOSH</name>
<evidence type="ECO:0008006" key="3">
    <source>
        <dbReference type="Google" id="ProtNLM"/>
    </source>
</evidence>
<dbReference type="InterPro" id="IPR032675">
    <property type="entry name" value="LRR_dom_sf"/>
</dbReference>
<reference evidence="1" key="1">
    <citation type="submission" date="2022-07" db="EMBL/GenBank/DDBJ databases">
        <title>The genome of Lyophyllum shimeji provides insight into the initial evolution of ectomycorrhizal fungal genome.</title>
        <authorList>
            <person name="Kobayashi Y."/>
            <person name="Shibata T."/>
            <person name="Hirakawa H."/>
            <person name="Shigenobu S."/>
            <person name="Nishiyama T."/>
            <person name="Yamada A."/>
            <person name="Hasebe M."/>
            <person name="Kawaguchi M."/>
        </authorList>
    </citation>
    <scope>NUCLEOTIDE SEQUENCE</scope>
    <source>
        <strain evidence="1">AT787</strain>
    </source>
</reference>
<dbReference type="Proteomes" id="UP001063166">
    <property type="component" value="Unassembled WGS sequence"/>
</dbReference>
<evidence type="ECO:0000313" key="2">
    <source>
        <dbReference type="Proteomes" id="UP001063166"/>
    </source>
</evidence>
<keyword evidence="2" id="KW-1185">Reference proteome</keyword>
<protein>
    <recommendedName>
        <fullName evidence="3">F-box domain-containing protein</fullName>
    </recommendedName>
</protein>
<sequence length="529" mass="59904">MNDSQPLAHKSPPPPPQFLTSVMAKAVERTPYDVWVNISSFLPRSVLSTLSGVNRSFYEIATSARYEVVTFLKFDKQTKRLCKNLSDPNIGRGALVRHVKIEPWVVQPRLKPSHKRGESLWNFVNGVFDPHYAQKKLDERVKQRLQKDIRYVTDTISGMPNLSEYSLEWKHDRSYHPELYRAFLGPLLTRIRGRLVKLSLNVPPEMLRSLAPIALPRLEHLEVGVCTKKLSKGEINEIFDCFAVFVNNLFPTLQSLLISSRLPSQCLDLTRFFTLLGVFPHLSGFALSIPFDGTHLSQPRDLVTFLNKHHLTLQHLQLTTSRCSSADAPIDPESKYWIRNILTSLATPFPCLHDVHLALRPLKADLTPIIQFLADHARDLDALTLTERALTYTEVVDILDGIGAYGHSPRLKQLRLKLQHLSPALLELLASRVPRLAFLELSFGEVVATAAHPGHSGYPAHSSQEEFDLFEAEVRANRRLYAAWELVRIDICQDSRNARLGDLTRILVDCVPALQRVNQLDAASINLRV</sequence>